<keyword evidence="3 4" id="KW-0862">Zinc</keyword>
<reference evidence="7 8" key="1">
    <citation type="journal article" date="2018" name="Front. Plant Sci.">
        <title>Red Clover (Trifolium pratense) and Zigzag Clover (T. medium) - A Picture of Genomic Similarities and Differences.</title>
        <authorList>
            <person name="Dluhosova J."/>
            <person name="Istvanek J."/>
            <person name="Nedelnik J."/>
            <person name="Repkova J."/>
        </authorList>
    </citation>
    <scope>NUCLEOTIDE SEQUENCE [LARGE SCALE GENOMIC DNA]</scope>
    <source>
        <strain evidence="8">cv. 10/8</strain>
        <tissue evidence="7">Leaf</tissue>
    </source>
</reference>
<dbReference type="PROSITE" id="PS50103">
    <property type="entry name" value="ZF_C3H1"/>
    <property type="match status" value="1"/>
</dbReference>
<evidence type="ECO:0000313" key="7">
    <source>
        <dbReference type="EMBL" id="MCH94628.1"/>
    </source>
</evidence>
<dbReference type="InterPro" id="IPR036855">
    <property type="entry name" value="Znf_CCCH_sf"/>
</dbReference>
<keyword evidence="8" id="KW-1185">Reference proteome</keyword>
<evidence type="ECO:0000256" key="1">
    <source>
        <dbReference type="ARBA" id="ARBA00022723"/>
    </source>
</evidence>
<feature type="compositionally biased region" description="Low complexity" evidence="5">
    <location>
        <begin position="60"/>
        <end position="69"/>
    </location>
</feature>
<dbReference type="SUPFAM" id="SSF90229">
    <property type="entry name" value="CCCH zinc finger"/>
    <property type="match status" value="1"/>
</dbReference>
<accession>A0A392N6L3</accession>
<evidence type="ECO:0000313" key="8">
    <source>
        <dbReference type="Proteomes" id="UP000265520"/>
    </source>
</evidence>
<evidence type="ECO:0000256" key="5">
    <source>
        <dbReference type="SAM" id="MobiDB-lite"/>
    </source>
</evidence>
<dbReference type="GO" id="GO:0008270">
    <property type="term" value="F:zinc ion binding"/>
    <property type="evidence" value="ECO:0007669"/>
    <property type="project" value="UniProtKB-KW"/>
</dbReference>
<protein>
    <submittedName>
        <fullName evidence="7">Zinc finger CCCH domain-containing protein ZFN-like</fullName>
    </submittedName>
</protein>
<evidence type="ECO:0000256" key="2">
    <source>
        <dbReference type="ARBA" id="ARBA00022771"/>
    </source>
</evidence>
<dbReference type="SMART" id="SM00356">
    <property type="entry name" value="ZnF_C3H1"/>
    <property type="match status" value="1"/>
</dbReference>
<sequence length="93" mass="9813">GEPLCVFYSRYGICKFGPSCKFDHPMGIFTYNVPASPLADASGRRLLGSSSGTAALSLSSEGLVESSSAKPRRLSLSETRPIPTGDDNIDDEG</sequence>
<dbReference type="Gene3D" id="4.10.1000.10">
    <property type="entry name" value="Zinc finger, CCCH-type"/>
    <property type="match status" value="1"/>
</dbReference>
<feature type="domain" description="C3H1-type" evidence="6">
    <location>
        <begin position="1"/>
        <end position="27"/>
    </location>
</feature>
<dbReference type="InterPro" id="IPR000571">
    <property type="entry name" value="Znf_CCCH"/>
</dbReference>
<dbReference type="EMBL" id="LXQA010027770">
    <property type="protein sequence ID" value="MCH94628.1"/>
    <property type="molecule type" value="Genomic_DNA"/>
</dbReference>
<keyword evidence="2 4" id="KW-0863">Zinc-finger</keyword>
<proteinExistence type="predicted"/>
<feature type="non-terminal residue" evidence="7">
    <location>
        <position position="1"/>
    </location>
</feature>
<dbReference type="AlphaFoldDB" id="A0A392N6L3"/>
<comment type="caution">
    <text evidence="7">The sequence shown here is derived from an EMBL/GenBank/DDBJ whole genome shotgun (WGS) entry which is preliminary data.</text>
</comment>
<name>A0A392N6L3_9FABA</name>
<evidence type="ECO:0000256" key="4">
    <source>
        <dbReference type="PROSITE-ProRule" id="PRU00723"/>
    </source>
</evidence>
<dbReference type="Proteomes" id="UP000265520">
    <property type="component" value="Unassembled WGS sequence"/>
</dbReference>
<feature type="zinc finger region" description="C3H1-type" evidence="4">
    <location>
        <begin position="1"/>
        <end position="27"/>
    </location>
</feature>
<evidence type="ECO:0000259" key="6">
    <source>
        <dbReference type="PROSITE" id="PS50103"/>
    </source>
</evidence>
<feature type="region of interest" description="Disordered" evidence="5">
    <location>
        <begin position="60"/>
        <end position="93"/>
    </location>
</feature>
<evidence type="ECO:0000256" key="3">
    <source>
        <dbReference type="ARBA" id="ARBA00022833"/>
    </source>
</evidence>
<dbReference type="Pfam" id="PF00642">
    <property type="entry name" value="zf-CCCH"/>
    <property type="match status" value="1"/>
</dbReference>
<keyword evidence="1 4" id="KW-0479">Metal-binding</keyword>
<organism evidence="7 8">
    <name type="scientific">Trifolium medium</name>
    <dbReference type="NCBI Taxonomy" id="97028"/>
    <lineage>
        <taxon>Eukaryota</taxon>
        <taxon>Viridiplantae</taxon>
        <taxon>Streptophyta</taxon>
        <taxon>Embryophyta</taxon>
        <taxon>Tracheophyta</taxon>
        <taxon>Spermatophyta</taxon>
        <taxon>Magnoliopsida</taxon>
        <taxon>eudicotyledons</taxon>
        <taxon>Gunneridae</taxon>
        <taxon>Pentapetalae</taxon>
        <taxon>rosids</taxon>
        <taxon>fabids</taxon>
        <taxon>Fabales</taxon>
        <taxon>Fabaceae</taxon>
        <taxon>Papilionoideae</taxon>
        <taxon>50 kb inversion clade</taxon>
        <taxon>NPAAA clade</taxon>
        <taxon>Hologalegina</taxon>
        <taxon>IRL clade</taxon>
        <taxon>Trifolieae</taxon>
        <taxon>Trifolium</taxon>
    </lineage>
</organism>